<protein>
    <submittedName>
        <fullName evidence="4">Acyl dehydratase</fullName>
    </submittedName>
</protein>
<dbReference type="SUPFAM" id="SSF54637">
    <property type="entry name" value="Thioesterase/thiol ester dehydrase-isomerase"/>
    <property type="match status" value="2"/>
</dbReference>
<dbReference type="GO" id="GO:0003857">
    <property type="term" value="F:(3S)-3-hydroxyacyl-CoA dehydrogenase (NAD+) activity"/>
    <property type="evidence" value="ECO:0007669"/>
    <property type="project" value="TreeGrafter"/>
</dbReference>
<dbReference type="GO" id="GO:0004300">
    <property type="term" value="F:enoyl-CoA hydratase activity"/>
    <property type="evidence" value="ECO:0007669"/>
    <property type="project" value="TreeGrafter"/>
</dbReference>
<dbReference type="RefSeq" id="WP_106348563.1">
    <property type="nucleotide sequence ID" value="NZ_PVUE01000005.1"/>
</dbReference>
<dbReference type="InterPro" id="IPR039569">
    <property type="entry name" value="FAS1-like_DH_region"/>
</dbReference>
<dbReference type="OrthoDB" id="5415111at2"/>
<feature type="domain" description="FAS1-like dehydratase" evidence="3">
    <location>
        <begin position="8"/>
        <end position="133"/>
    </location>
</feature>
<comment type="caution">
    <text evidence="4">The sequence shown here is derived from an EMBL/GenBank/DDBJ whole genome shotgun (WGS) entry which is preliminary data.</text>
</comment>
<name>A0A2T1A1P6_9ACTN</name>
<dbReference type="InterPro" id="IPR029069">
    <property type="entry name" value="HotDog_dom_sf"/>
</dbReference>
<sequence length="302" mass="32940">MTISVKNVGCEGAAAYELLEDRWVMNYAASVGDTNPVYFDNLDGRLLPAHPNYVSHLEWDAIGELHDKIVGLTDADRLSGVHSFNDTRLHRPIVSGDELSSIARVVGVERRRSGARMTIAVVTSDAAGRPVATSYTSTVYRGAEVSDGDDVAPEVPEMPDPRWLTEPVRSETIELSSIAPHVFSECARDYNPIHTDMAVAKKAQLPGLILHGTGTFAYALSSLTNYECGGDPTRVRRFRGRLGAMVLCPSRVRMDVYAHAELDTQFRFELVTEEGAPAISDGYFAVGGLQRKSNQQPAAQGM</sequence>
<comment type="similarity">
    <text evidence="1">Belongs to the enoyl-CoA hydratase/isomerase family.</text>
</comment>
<reference evidence="4 5" key="1">
    <citation type="submission" date="2018-03" db="EMBL/GenBank/DDBJ databases">
        <title>Genomic Encyclopedia of Archaeal and Bacterial Type Strains, Phase II (KMG-II): from individual species to whole genera.</title>
        <authorList>
            <person name="Goeker M."/>
        </authorList>
    </citation>
    <scope>NUCLEOTIDE SEQUENCE [LARGE SCALE GENOMIC DNA]</scope>
    <source>
        <strain evidence="4 5">DSM 100065</strain>
    </source>
</reference>
<dbReference type="InterPro" id="IPR002539">
    <property type="entry name" value="MaoC-like_dom"/>
</dbReference>
<dbReference type="PANTHER" id="PTHR13078:SF56">
    <property type="entry name" value="PEROXISOMAL MULTIFUNCTIONAL ENZYME TYPE 2"/>
    <property type="match status" value="1"/>
</dbReference>
<evidence type="ECO:0000313" key="5">
    <source>
        <dbReference type="Proteomes" id="UP000237752"/>
    </source>
</evidence>
<dbReference type="GO" id="GO:0006635">
    <property type="term" value="P:fatty acid beta-oxidation"/>
    <property type="evidence" value="ECO:0007669"/>
    <property type="project" value="TreeGrafter"/>
</dbReference>
<dbReference type="CDD" id="cd03441">
    <property type="entry name" value="R_hydratase_like"/>
    <property type="match status" value="1"/>
</dbReference>
<feature type="domain" description="MaoC-like" evidence="2">
    <location>
        <begin position="181"/>
        <end position="256"/>
    </location>
</feature>
<proteinExistence type="inferred from homology"/>
<accession>A0A2T1A1P6</accession>
<dbReference type="EMBL" id="PVUE01000005">
    <property type="protein sequence ID" value="PRZ42530.1"/>
    <property type="molecule type" value="Genomic_DNA"/>
</dbReference>
<evidence type="ECO:0000259" key="2">
    <source>
        <dbReference type="Pfam" id="PF01575"/>
    </source>
</evidence>
<dbReference type="Gene3D" id="3.10.129.10">
    <property type="entry name" value="Hotdog Thioesterase"/>
    <property type="match status" value="1"/>
</dbReference>
<gene>
    <name evidence="4" type="ORF">CLV47_105152</name>
</gene>
<dbReference type="Proteomes" id="UP000237752">
    <property type="component" value="Unassembled WGS sequence"/>
</dbReference>
<evidence type="ECO:0000313" key="4">
    <source>
        <dbReference type="EMBL" id="PRZ42530.1"/>
    </source>
</evidence>
<dbReference type="Pfam" id="PF13452">
    <property type="entry name" value="FAS1_DH_region"/>
    <property type="match status" value="1"/>
</dbReference>
<dbReference type="Pfam" id="PF01575">
    <property type="entry name" value="MaoC_dehydratas"/>
    <property type="match status" value="1"/>
</dbReference>
<organism evidence="4 5">
    <name type="scientific">Antricoccus suffuscus</name>
    <dbReference type="NCBI Taxonomy" id="1629062"/>
    <lineage>
        <taxon>Bacteria</taxon>
        <taxon>Bacillati</taxon>
        <taxon>Actinomycetota</taxon>
        <taxon>Actinomycetes</taxon>
        <taxon>Geodermatophilales</taxon>
        <taxon>Antricoccaceae</taxon>
        <taxon>Antricoccus</taxon>
    </lineage>
</organism>
<dbReference type="PANTHER" id="PTHR13078">
    <property type="entry name" value="PEROXISOMAL MULTIFUNCTIONAL ENZYME TYPE 2-RELATED"/>
    <property type="match status" value="1"/>
</dbReference>
<dbReference type="GO" id="GO:0044594">
    <property type="term" value="F:17-beta-hydroxysteroid dehydrogenase (NAD+) activity"/>
    <property type="evidence" value="ECO:0007669"/>
    <property type="project" value="TreeGrafter"/>
</dbReference>
<dbReference type="AlphaFoldDB" id="A0A2T1A1P6"/>
<evidence type="ECO:0000259" key="3">
    <source>
        <dbReference type="Pfam" id="PF13452"/>
    </source>
</evidence>
<evidence type="ECO:0000256" key="1">
    <source>
        <dbReference type="ARBA" id="ARBA00005254"/>
    </source>
</evidence>
<keyword evidence="5" id="KW-1185">Reference proteome</keyword>